<feature type="transmembrane region" description="Helical" evidence="1">
    <location>
        <begin position="383"/>
        <end position="408"/>
    </location>
</feature>
<accession>A0A381EF24</accession>
<feature type="transmembrane region" description="Helical" evidence="1">
    <location>
        <begin position="871"/>
        <end position="895"/>
    </location>
</feature>
<dbReference type="Gene3D" id="3.30.70.1430">
    <property type="entry name" value="Multidrug efflux transporter AcrB pore domain"/>
    <property type="match status" value="2"/>
</dbReference>
<dbReference type="EMBL" id="UFUW01000001">
    <property type="protein sequence ID" value="SUX25560.1"/>
    <property type="molecule type" value="Genomic_DNA"/>
</dbReference>
<dbReference type="Gene3D" id="1.20.1640.10">
    <property type="entry name" value="Multidrug efflux transporter AcrB transmembrane domain"/>
    <property type="match status" value="2"/>
</dbReference>
<feature type="transmembrane region" description="Helical" evidence="1">
    <location>
        <begin position="500"/>
        <end position="533"/>
    </location>
</feature>
<feature type="transmembrane region" description="Helical" evidence="1">
    <location>
        <begin position="901"/>
        <end position="923"/>
    </location>
</feature>
<organism evidence="2 3">
    <name type="scientific">Cardiobacterium valvarum</name>
    <dbReference type="NCBI Taxonomy" id="194702"/>
    <lineage>
        <taxon>Bacteria</taxon>
        <taxon>Pseudomonadati</taxon>
        <taxon>Pseudomonadota</taxon>
        <taxon>Gammaproteobacteria</taxon>
        <taxon>Cardiobacteriales</taxon>
        <taxon>Cardiobacteriaceae</taxon>
        <taxon>Cardiobacterium</taxon>
    </lineage>
</organism>
<name>A0A381EF24_9GAMM</name>
<dbReference type="SUPFAM" id="SSF82693">
    <property type="entry name" value="Multidrug efflux transporter AcrB pore domain, PN1, PN2, PC1 and PC2 subdomains"/>
    <property type="match status" value="3"/>
</dbReference>
<keyword evidence="1" id="KW-0472">Membrane</keyword>
<dbReference type="PRINTS" id="PR00702">
    <property type="entry name" value="ACRIFLAVINRP"/>
</dbReference>
<dbReference type="Gene3D" id="3.30.70.1320">
    <property type="entry name" value="Multidrug efflux transporter AcrB pore domain like"/>
    <property type="match status" value="1"/>
</dbReference>
<evidence type="ECO:0000256" key="1">
    <source>
        <dbReference type="SAM" id="Phobius"/>
    </source>
</evidence>
<protein>
    <submittedName>
        <fullName evidence="2">Swarming motility protein SwrC</fullName>
    </submittedName>
</protein>
<feature type="transmembrane region" description="Helical" evidence="1">
    <location>
        <begin position="357"/>
        <end position="377"/>
    </location>
</feature>
<keyword evidence="3" id="KW-1185">Reference proteome</keyword>
<dbReference type="OrthoDB" id="9757904at2"/>
<dbReference type="SUPFAM" id="SSF82714">
    <property type="entry name" value="Multidrug efflux transporter AcrB TolC docking domain, DN and DC subdomains"/>
    <property type="match status" value="2"/>
</dbReference>
<feature type="transmembrane region" description="Helical" evidence="1">
    <location>
        <begin position="844"/>
        <end position="864"/>
    </location>
</feature>
<feature type="transmembrane region" description="Helical" evidence="1">
    <location>
        <begin position="428"/>
        <end position="448"/>
    </location>
</feature>
<feature type="transmembrane region" description="Helical" evidence="1">
    <location>
        <begin position="977"/>
        <end position="1002"/>
    </location>
</feature>
<dbReference type="PANTHER" id="PTHR32063:SF77">
    <property type="entry name" value="ACR FAMILY TRANSPORT PROTEIN"/>
    <property type="match status" value="1"/>
</dbReference>
<dbReference type="AlphaFoldDB" id="A0A381EF24"/>
<dbReference type="PANTHER" id="PTHR32063">
    <property type="match status" value="1"/>
</dbReference>
<sequence length="1027" mass="110406">MNFSAWSIRNPLATILLFILLTLGGIHAFNVMKIQQFPDMDFPVVMVTVTLPGAAPPQLETDIAKKVESRVASIDGVKKIRGVLQTGASTTIIEFRLEKDLQEALDEVRSAIGEIRSDLPADANEPVISKIGTTGLPLLTFSVSARDMDVLALSWFVDDKLNRRLTAVPGVGSVDRIGGEARTVEVLPDPVKLQGLGLTITELQQQLFALQRDAAGGEAQVGGGKQTIRALGALSYAPALAELQIRTAGGAYRLGDLATIRDGAAEADSLALYDGETVVAFSITRSRGASEVGVAHAVEAELARIQADYPQMTIAKVYDRATPVEDDYHSSFDMLLEGGLLAVLVVFLFLRNWRATLVAAIALPLSVIPAFLVMWLLGFTLNIISLLALSLVIGVLVDDAIVEIENIIRHLRGGKSPYDAAMEAADEIGLAVIATTFTLIGVFLPTAFMGSVIGQFFRQFGWTAAIAVFFSLVVARLVTPMMSAYILRPEPQHAARSDGILMRAYLAVVALVLRWRWTTLALTIVLFAVSLGWARHLPSAFIPDDDMDQTRVTIELTPDAVLRDTLAVSEQVRRAIADIDGIEHILSTIGEQTRVIGSIGGKARNRASLDIVLAPRGSRPDKTHIEQEINRRLESIPGARFSVGLSNGGEPGYIVSLTSDNPRLLEETAQALMHDIRALPNAGTVSSTRSLAREELRITPDALHMADHGVTTAQIADTLRIATQGDYEQRLAKLNLDSRQIPIVVRLPADARADLATLHDLAIRTANGTVRVGDVARLDFGGGPSQITRFDRAREIRVTTQVGSGQLGELVTAVQNTPTMQHLPPAVRTLDEGQAENMKELFEGFVLAMGVGIFCILAILILLFHRVLQPFTILMALPLSIGGAFAGLLISGSGISMSSMIGFIMLMGIASKNSILLVDYSIIAEKRDGLPRHDAIIDACHKRARPIIMTSVAMGAGMTPLMLGWGKGDPTFSQPMAVAVISGLVTSTLLSLVVIPVVYSLMEGAGDLLRRKKKHSSAQTSDAPTPG</sequence>
<dbReference type="GO" id="GO:0005886">
    <property type="term" value="C:plasma membrane"/>
    <property type="evidence" value="ECO:0007669"/>
    <property type="project" value="TreeGrafter"/>
</dbReference>
<gene>
    <name evidence="2" type="primary">swrC</name>
    <name evidence="2" type="ORF">NCTC13294_02494</name>
</gene>
<evidence type="ECO:0000313" key="2">
    <source>
        <dbReference type="EMBL" id="SUX25560.1"/>
    </source>
</evidence>
<dbReference type="Gene3D" id="3.30.70.1440">
    <property type="entry name" value="Multidrug efflux transporter AcrB pore domain"/>
    <property type="match status" value="1"/>
</dbReference>
<reference evidence="2 3" key="1">
    <citation type="submission" date="2018-06" db="EMBL/GenBank/DDBJ databases">
        <authorList>
            <consortium name="Pathogen Informatics"/>
            <person name="Doyle S."/>
        </authorList>
    </citation>
    <scope>NUCLEOTIDE SEQUENCE [LARGE SCALE GENOMIC DNA]</scope>
    <source>
        <strain evidence="2 3">NCTC13294</strain>
    </source>
</reference>
<keyword evidence="1" id="KW-0812">Transmembrane</keyword>
<feature type="transmembrane region" description="Helical" evidence="1">
    <location>
        <begin position="944"/>
        <end position="965"/>
    </location>
</feature>
<dbReference type="Pfam" id="PF00873">
    <property type="entry name" value="ACR_tran"/>
    <property type="match status" value="1"/>
</dbReference>
<dbReference type="Proteomes" id="UP000254572">
    <property type="component" value="Unassembled WGS sequence"/>
</dbReference>
<feature type="transmembrane region" description="Helical" evidence="1">
    <location>
        <begin position="332"/>
        <end position="350"/>
    </location>
</feature>
<dbReference type="SUPFAM" id="SSF82866">
    <property type="entry name" value="Multidrug efflux transporter AcrB transmembrane domain"/>
    <property type="match status" value="2"/>
</dbReference>
<dbReference type="GO" id="GO:0042910">
    <property type="term" value="F:xenobiotic transmembrane transporter activity"/>
    <property type="evidence" value="ECO:0007669"/>
    <property type="project" value="TreeGrafter"/>
</dbReference>
<keyword evidence="1" id="KW-1133">Transmembrane helix</keyword>
<evidence type="ECO:0000313" key="3">
    <source>
        <dbReference type="Proteomes" id="UP000254572"/>
    </source>
</evidence>
<feature type="transmembrane region" description="Helical" evidence="1">
    <location>
        <begin position="460"/>
        <end position="479"/>
    </location>
</feature>
<dbReference type="InterPro" id="IPR001036">
    <property type="entry name" value="Acrflvin-R"/>
</dbReference>
<dbReference type="InterPro" id="IPR027463">
    <property type="entry name" value="AcrB_DN_DC_subdom"/>
</dbReference>
<proteinExistence type="predicted"/>
<dbReference type="RefSeq" id="WP_115612567.1">
    <property type="nucleotide sequence ID" value="NZ_JBHLZC010000001.1"/>
</dbReference>
<dbReference type="Gene3D" id="3.30.2090.10">
    <property type="entry name" value="Multidrug efflux transporter AcrB TolC docking domain, DN and DC subdomains"/>
    <property type="match status" value="2"/>
</dbReference>